<proteinExistence type="predicted"/>
<dbReference type="eggNOG" id="KOG3477">
    <property type="taxonomic scope" value="Eukaryota"/>
</dbReference>
<evidence type="ECO:0000259" key="1">
    <source>
        <dbReference type="Pfam" id="PF18036"/>
    </source>
</evidence>
<accession>T1IHP2</accession>
<dbReference type="InterPro" id="IPR040610">
    <property type="entry name" value="SNRNP25_ubiquitin"/>
</dbReference>
<dbReference type="OMA" id="HEGPSES"/>
<feature type="domain" description="SNRNP25 ubiquitin-like" evidence="1">
    <location>
        <begin position="132"/>
        <end position="220"/>
    </location>
</feature>
<dbReference type="AlphaFoldDB" id="T1IHP2"/>
<organism evidence="2 3">
    <name type="scientific">Strigamia maritima</name>
    <name type="common">European centipede</name>
    <name type="synonym">Geophilus maritimus</name>
    <dbReference type="NCBI Taxonomy" id="126957"/>
    <lineage>
        <taxon>Eukaryota</taxon>
        <taxon>Metazoa</taxon>
        <taxon>Ecdysozoa</taxon>
        <taxon>Arthropoda</taxon>
        <taxon>Myriapoda</taxon>
        <taxon>Chilopoda</taxon>
        <taxon>Pleurostigmophora</taxon>
        <taxon>Geophilomorpha</taxon>
        <taxon>Linotaeniidae</taxon>
        <taxon>Strigamia</taxon>
    </lineage>
</organism>
<dbReference type="HOGENOM" id="CLU_094998_1_0_1"/>
<dbReference type="PhylomeDB" id="T1IHP2"/>
<keyword evidence="3" id="KW-1185">Reference proteome</keyword>
<dbReference type="GO" id="GO:0000398">
    <property type="term" value="P:mRNA splicing, via spliceosome"/>
    <property type="evidence" value="ECO:0007669"/>
    <property type="project" value="InterPro"/>
</dbReference>
<dbReference type="PROSITE" id="PS51808">
    <property type="entry name" value="CHCH"/>
    <property type="match status" value="1"/>
</dbReference>
<dbReference type="Proteomes" id="UP000014500">
    <property type="component" value="Unassembled WGS sequence"/>
</dbReference>
<dbReference type="PANTHER" id="PTHR14942">
    <property type="entry name" value="U11/U12 SMALL NUCLEAR RIBONUCLEOPROTEIN 25 KDA PROTEIN"/>
    <property type="match status" value="1"/>
</dbReference>
<protein>
    <recommendedName>
        <fullName evidence="1">SNRNP25 ubiquitin-like domain-containing protein</fullName>
    </recommendedName>
</protein>
<dbReference type="Gene3D" id="3.10.20.90">
    <property type="entry name" value="Phosphatidylinositol 3-kinase Catalytic Subunit, Chain A, domain 1"/>
    <property type="match status" value="1"/>
</dbReference>
<dbReference type="SUPFAM" id="SSF54236">
    <property type="entry name" value="Ubiquitin-like"/>
    <property type="match status" value="1"/>
</dbReference>
<sequence>MSSMTFGQKNFTPKAPDKGSFPLDHAGECKKFMVKYMHCLQDKDNINTDCRTQAKDYLECRMEKQLMAKEDWKKLETGAKGRKQLSHEEAIDLFNKTLSGLMKSDPLLSDLPSSVTLDEVNSQIALEYGQAMTVNVIKTNGQVYPIVVEQKATVLDLKHAIKRHVTLKQSRDGDLTPISWKYIWRTFWLYFDGQKLMEDKKKLKEYGIHNRAEVTFIKQLKEK</sequence>
<evidence type="ECO:0000313" key="2">
    <source>
        <dbReference type="EnsemblMetazoa" id="SMAR000360-PA"/>
    </source>
</evidence>
<dbReference type="GO" id="GO:0005689">
    <property type="term" value="C:U12-type spliceosomal complex"/>
    <property type="evidence" value="ECO:0007669"/>
    <property type="project" value="TreeGrafter"/>
</dbReference>
<dbReference type="CDD" id="cd17058">
    <property type="entry name" value="Ubl_SNRNP25"/>
    <property type="match status" value="1"/>
</dbReference>
<name>T1IHP2_STRMM</name>
<dbReference type="Pfam" id="PF18036">
    <property type="entry name" value="Ubiquitin_4"/>
    <property type="match status" value="1"/>
</dbReference>
<dbReference type="EMBL" id="JH429957">
    <property type="status" value="NOT_ANNOTATED_CDS"/>
    <property type="molecule type" value="Genomic_DNA"/>
</dbReference>
<dbReference type="STRING" id="126957.T1IHP2"/>
<evidence type="ECO:0000313" key="3">
    <source>
        <dbReference type="Proteomes" id="UP000014500"/>
    </source>
</evidence>
<reference evidence="2" key="2">
    <citation type="submission" date="2015-02" db="UniProtKB">
        <authorList>
            <consortium name="EnsemblMetazoa"/>
        </authorList>
    </citation>
    <scope>IDENTIFICATION</scope>
</reference>
<dbReference type="InterPro" id="IPR039690">
    <property type="entry name" value="SNRNP25"/>
</dbReference>
<dbReference type="InterPro" id="IPR029071">
    <property type="entry name" value="Ubiquitin-like_domsf"/>
</dbReference>
<dbReference type="PANTHER" id="PTHR14942:SF0">
    <property type="entry name" value="U11_U12 SMALL NUCLEAR RIBONUCLEOPROTEIN 25 KDA PROTEIN"/>
    <property type="match status" value="1"/>
</dbReference>
<dbReference type="EnsemblMetazoa" id="SMAR000360-RA">
    <property type="protein sequence ID" value="SMAR000360-PA"/>
    <property type="gene ID" value="SMAR000360"/>
</dbReference>
<reference evidence="3" key="1">
    <citation type="submission" date="2011-05" db="EMBL/GenBank/DDBJ databases">
        <authorList>
            <person name="Richards S.R."/>
            <person name="Qu J."/>
            <person name="Jiang H."/>
            <person name="Jhangiani S.N."/>
            <person name="Agravi P."/>
            <person name="Goodspeed R."/>
            <person name="Gross S."/>
            <person name="Mandapat C."/>
            <person name="Jackson L."/>
            <person name="Mathew T."/>
            <person name="Pu L."/>
            <person name="Thornton R."/>
            <person name="Saada N."/>
            <person name="Wilczek-Boney K.B."/>
            <person name="Lee S."/>
            <person name="Kovar C."/>
            <person name="Wu Y."/>
            <person name="Scherer S.E."/>
            <person name="Worley K.C."/>
            <person name="Muzny D.M."/>
            <person name="Gibbs R."/>
        </authorList>
    </citation>
    <scope>NUCLEOTIDE SEQUENCE</scope>
    <source>
        <strain evidence="3">Brora</strain>
    </source>
</reference>